<protein>
    <submittedName>
        <fullName evidence="2">PPM-type phosphatase domain-containing protein</fullName>
    </submittedName>
</protein>
<sequence>MKKIFIDTFKAVDEEFLQTAKSTSPFLKDGSTVTVLFLLNNVLYIANVGDSRAILCRQKSEDSSYVPLTLTIDHSPMLFDERMRIQKSGGFVRDGRVQGSIEVSRSIGDFAFKNLGLTCIPDIKKVTLSDNDKFVILGCDGLWKVFTSEEALTFVVEKLKSLKKEEMFEKSKWDLIVDDLSAEAIRRGCGDNVSVILIGFKSALINF</sequence>
<name>A0AC34G1D0_9BILA</name>
<dbReference type="WBParaSite" id="ES5_v2.g23026.t1">
    <property type="protein sequence ID" value="ES5_v2.g23026.t1"/>
    <property type="gene ID" value="ES5_v2.g23026"/>
</dbReference>
<dbReference type="Proteomes" id="UP000887579">
    <property type="component" value="Unplaced"/>
</dbReference>
<proteinExistence type="predicted"/>
<accession>A0AC34G1D0</accession>
<evidence type="ECO:0000313" key="1">
    <source>
        <dbReference type="Proteomes" id="UP000887579"/>
    </source>
</evidence>
<reference evidence="2" key="1">
    <citation type="submission" date="2022-11" db="UniProtKB">
        <authorList>
            <consortium name="WormBaseParasite"/>
        </authorList>
    </citation>
    <scope>IDENTIFICATION</scope>
</reference>
<organism evidence="1 2">
    <name type="scientific">Panagrolaimus sp. ES5</name>
    <dbReference type="NCBI Taxonomy" id="591445"/>
    <lineage>
        <taxon>Eukaryota</taxon>
        <taxon>Metazoa</taxon>
        <taxon>Ecdysozoa</taxon>
        <taxon>Nematoda</taxon>
        <taxon>Chromadorea</taxon>
        <taxon>Rhabditida</taxon>
        <taxon>Tylenchina</taxon>
        <taxon>Panagrolaimomorpha</taxon>
        <taxon>Panagrolaimoidea</taxon>
        <taxon>Panagrolaimidae</taxon>
        <taxon>Panagrolaimus</taxon>
    </lineage>
</organism>
<evidence type="ECO:0000313" key="2">
    <source>
        <dbReference type="WBParaSite" id="ES5_v2.g23026.t1"/>
    </source>
</evidence>